<feature type="transmembrane region" description="Helical" evidence="1">
    <location>
        <begin position="20"/>
        <end position="37"/>
    </location>
</feature>
<dbReference type="Proteomes" id="UP000825935">
    <property type="component" value="Chromosome 37"/>
</dbReference>
<accession>A0A8T2QA02</accession>
<evidence type="ECO:0000313" key="3">
    <source>
        <dbReference type="Proteomes" id="UP000825935"/>
    </source>
</evidence>
<proteinExistence type="predicted"/>
<evidence type="ECO:0000256" key="1">
    <source>
        <dbReference type="SAM" id="Phobius"/>
    </source>
</evidence>
<organism evidence="2 3">
    <name type="scientific">Ceratopteris richardii</name>
    <name type="common">Triangle waterfern</name>
    <dbReference type="NCBI Taxonomy" id="49495"/>
    <lineage>
        <taxon>Eukaryota</taxon>
        <taxon>Viridiplantae</taxon>
        <taxon>Streptophyta</taxon>
        <taxon>Embryophyta</taxon>
        <taxon>Tracheophyta</taxon>
        <taxon>Polypodiopsida</taxon>
        <taxon>Polypodiidae</taxon>
        <taxon>Polypodiales</taxon>
        <taxon>Pteridineae</taxon>
        <taxon>Pteridaceae</taxon>
        <taxon>Parkerioideae</taxon>
        <taxon>Ceratopteris</taxon>
    </lineage>
</organism>
<reference evidence="2" key="1">
    <citation type="submission" date="2021-08" db="EMBL/GenBank/DDBJ databases">
        <title>WGS assembly of Ceratopteris richardii.</title>
        <authorList>
            <person name="Marchant D.B."/>
            <person name="Chen G."/>
            <person name="Jenkins J."/>
            <person name="Shu S."/>
            <person name="Leebens-Mack J."/>
            <person name="Grimwood J."/>
            <person name="Schmutz J."/>
            <person name="Soltis P."/>
            <person name="Soltis D."/>
            <person name="Chen Z.-H."/>
        </authorList>
    </citation>
    <scope>NUCLEOTIDE SEQUENCE</scope>
    <source>
        <strain evidence="2">Whitten #5841</strain>
        <tissue evidence="2">Leaf</tissue>
    </source>
</reference>
<evidence type="ECO:0000313" key="2">
    <source>
        <dbReference type="EMBL" id="KAH7280343.1"/>
    </source>
</evidence>
<sequence>MRGGLIATSKHVHRRERTAIILSIFCLPAIIGFKFCLRDMLPQVEKPCLSMGMQPSTWNKVGLQAVEPSTWNQGGIRAHIAHISMGLLIVNSRRESAKTNVWAVNCLAYWLMSLRAVLCPFFTIDKESQGCSAHLHS</sequence>
<comment type="caution">
    <text evidence="2">The sequence shown here is derived from an EMBL/GenBank/DDBJ whole genome shotgun (WGS) entry which is preliminary data.</text>
</comment>
<keyword evidence="1" id="KW-1133">Transmembrane helix</keyword>
<dbReference type="EMBL" id="CM035442">
    <property type="protein sequence ID" value="KAH7280343.1"/>
    <property type="molecule type" value="Genomic_DNA"/>
</dbReference>
<keyword evidence="3" id="KW-1185">Reference proteome</keyword>
<dbReference type="AlphaFoldDB" id="A0A8T2QA02"/>
<gene>
    <name evidence="2" type="ORF">KP509_37G062600</name>
</gene>
<keyword evidence="1" id="KW-0472">Membrane</keyword>
<name>A0A8T2QA02_CERRI</name>
<keyword evidence="1" id="KW-0812">Transmembrane</keyword>
<protein>
    <submittedName>
        <fullName evidence="2">Uncharacterized protein</fullName>
    </submittedName>
</protein>